<dbReference type="Proteomes" id="UP001501195">
    <property type="component" value="Unassembled WGS sequence"/>
</dbReference>
<keyword evidence="2" id="KW-1185">Reference proteome</keyword>
<protein>
    <submittedName>
        <fullName evidence="1">Uncharacterized protein</fullName>
    </submittedName>
</protein>
<dbReference type="EMBL" id="BAABIL010000097">
    <property type="protein sequence ID" value="GAA4967801.1"/>
    <property type="molecule type" value="Genomic_DNA"/>
</dbReference>
<sequence length="177" mass="18997">MDPFAAHLARLGMSVDRAAELTGTARQELGRDPGRAAALLALTPASRYAREALPTASTTAGAIAAELARGDETFALRLLAHDLAVLASLDHPADRALSLLPPPSTGDVRWDALLAAATRRQCRLSGWPAPAWTRCDPLERWWFVAAPPLLRARTVQRTPPELGKLGIWITADALRAV</sequence>
<organism evidence="1 2">
    <name type="scientific">Kineococcus glutinatus</name>
    <dbReference type="NCBI Taxonomy" id="1070872"/>
    <lineage>
        <taxon>Bacteria</taxon>
        <taxon>Bacillati</taxon>
        <taxon>Actinomycetota</taxon>
        <taxon>Actinomycetes</taxon>
        <taxon>Kineosporiales</taxon>
        <taxon>Kineosporiaceae</taxon>
        <taxon>Kineococcus</taxon>
    </lineage>
</organism>
<comment type="caution">
    <text evidence="1">The sequence shown here is derived from an EMBL/GenBank/DDBJ whole genome shotgun (WGS) entry which is preliminary data.</text>
</comment>
<name>A0ABP9HCZ0_9ACTN</name>
<accession>A0ABP9HCZ0</accession>
<evidence type="ECO:0000313" key="2">
    <source>
        <dbReference type="Proteomes" id="UP001501195"/>
    </source>
</evidence>
<dbReference type="RefSeq" id="WP_345711053.1">
    <property type="nucleotide sequence ID" value="NZ_BAABIL010000097.1"/>
</dbReference>
<reference evidence="2" key="1">
    <citation type="journal article" date="2019" name="Int. J. Syst. Evol. Microbiol.">
        <title>The Global Catalogue of Microorganisms (GCM) 10K type strain sequencing project: providing services to taxonomists for standard genome sequencing and annotation.</title>
        <authorList>
            <consortium name="The Broad Institute Genomics Platform"/>
            <consortium name="The Broad Institute Genome Sequencing Center for Infectious Disease"/>
            <person name="Wu L."/>
            <person name="Ma J."/>
        </authorList>
    </citation>
    <scope>NUCLEOTIDE SEQUENCE [LARGE SCALE GENOMIC DNA]</scope>
    <source>
        <strain evidence="2">JCM 18126</strain>
    </source>
</reference>
<evidence type="ECO:0000313" key="1">
    <source>
        <dbReference type="EMBL" id="GAA4967801.1"/>
    </source>
</evidence>
<gene>
    <name evidence="1" type="ORF">GCM10023225_07840</name>
</gene>
<proteinExistence type="predicted"/>